<dbReference type="Gene3D" id="4.10.60.10">
    <property type="entry name" value="Zinc finger, CCHC-type"/>
    <property type="match status" value="1"/>
</dbReference>
<dbReference type="Proteomes" id="UP001151760">
    <property type="component" value="Unassembled WGS sequence"/>
</dbReference>
<keyword evidence="3" id="KW-1185">Reference proteome</keyword>
<organism evidence="2 3">
    <name type="scientific">Tanacetum coccineum</name>
    <dbReference type="NCBI Taxonomy" id="301880"/>
    <lineage>
        <taxon>Eukaryota</taxon>
        <taxon>Viridiplantae</taxon>
        <taxon>Streptophyta</taxon>
        <taxon>Embryophyta</taxon>
        <taxon>Tracheophyta</taxon>
        <taxon>Spermatophyta</taxon>
        <taxon>Magnoliopsida</taxon>
        <taxon>eudicotyledons</taxon>
        <taxon>Gunneridae</taxon>
        <taxon>Pentapetalae</taxon>
        <taxon>asterids</taxon>
        <taxon>campanulids</taxon>
        <taxon>Asterales</taxon>
        <taxon>Asteraceae</taxon>
        <taxon>Asteroideae</taxon>
        <taxon>Anthemideae</taxon>
        <taxon>Anthemidinae</taxon>
        <taxon>Tanacetum</taxon>
    </lineage>
</organism>
<dbReference type="InterPro" id="IPR036875">
    <property type="entry name" value="Znf_CCHC_sf"/>
</dbReference>
<reference evidence="2" key="1">
    <citation type="journal article" date="2022" name="Int. J. Mol. Sci.">
        <title>Draft Genome of Tanacetum Coccineum: Genomic Comparison of Closely Related Tanacetum-Family Plants.</title>
        <authorList>
            <person name="Yamashiro T."/>
            <person name="Shiraishi A."/>
            <person name="Nakayama K."/>
            <person name="Satake H."/>
        </authorList>
    </citation>
    <scope>NUCLEOTIDE SEQUENCE</scope>
</reference>
<dbReference type="SUPFAM" id="SSF57756">
    <property type="entry name" value="Retrovirus zinc finger-like domains"/>
    <property type="match status" value="1"/>
</dbReference>
<comment type="caution">
    <text evidence="2">The sequence shown here is derived from an EMBL/GenBank/DDBJ whole genome shotgun (WGS) entry which is preliminary data.</text>
</comment>
<feature type="region of interest" description="Disordered" evidence="1">
    <location>
        <begin position="266"/>
        <end position="288"/>
    </location>
</feature>
<dbReference type="EMBL" id="BQNB010011950">
    <property type="protein sequence ID" value="GJS97282.1"/>
    <property type="molecule type" value="Genomic_DNA"/>
</dbReference>
<name>A0ABQ5A7L9_9ASTR</name>
<accession>A0ABQ5A7L9</accession>
<feature type="compositionally biased region" description="Polar residues" evidence="1">
    <location>
        <begin position="484"/>
        <end position="496"/>
    </location>
</feature>
<sequence>MNKPEVETMSIDNLYNNFKIVEQKVKKSVGASSGAQNLAFMTAPSTSSTNDVNTASPQVSTASSNVNTASPQVSTASLSDNVVYAFMVENPNGFDLLHQDLEQIREDDLKAMDLKWQLSLLSMRVKRYYHRTGKKIFINANDIAGYDKSKVECFNYHKMGHFSRECRAPRSKEGFDWSDMTEEQVQTNMALMAFSDSENEVLFSEEVAVLKREVACKDYEINVLKIPPPHPLIYNRPKKLDLSYSGLNEFKDPKFKGYGYENSKQESSVVCDKKSDDSEKSSDDSLVKEQVSKDTSSFVESSLNVDKETVFLVDKKVETVKPKNHEKQVKKSVRLSANTIKGKGWTKVVKTARPNSAVVNAVRVNQANDGKPQQDDIGFVNSGCSRHITGNIAYLYLKGKPTLGLWYSKDSPFKLVAYTDSDYAGATQDRKSTTRNLLAKVLMSGRHVKRGRDTKIPQSSGPPVKVGDEVVHKELGDRMERAATTASSLEAEQDSGSGPRCQDTILGDVDAQTRLHTWKWEG</sequence>
<reference evidence="2" key="2">
    <citation type="submission" date="2022-01" db="EMBL/GenBank/DDBJ databases">
        <authorList>
            <person name="Yamashiro T."/>
            <person name="Shiraishi A."/>
            <person name="Satake H."/>
            <person name="Nakayama K."/>
        </authorList>
    </citation>
    <scope>NUCLEOTIDE SEQUENCE</scope>
</reference>
<feature type="compositionally biased region" description="Basic and acidic residues" evidence="1">
    <location>
        <begin position="271"/>
        <end position="288"/>
    </location>
</feature>
<proteinExistence type="predicted"/>
<feature type="region of interest" description="Disordered" evidence="1">
    <location>
        <begin position="43"/>
        <end position="71"/>
    </location>
</feature>
<gene>
    <name evidence="2" type="ORF">Tco_0804250</name>
</gene>
<feature type="region of interest" description="Disordered" evidence="1">
    <location>
        <begin position="480"/>
        <end position="502"/>
    </location>
</feature>
<evidence type="ECO:0000313" key="2">
    <source>
        <dbReference type="EMBL" id="GJS97282.1"/>
    </source>
</evidence>
<evidence type="ECO:0000313" key="3">
    <source>
        <dbReference type="Proteomes" id="UP001151760"/>
    </source>
</evidence>
<evidence type="ECO:0000256" key="1">
    <source>
        <dbReference type="SAM" id="MobiDB-lite"/>
    </source>
</evidence>
<protein>
    <submittedName>
        <fullName evidence="2">Ribonuclease H-like domain-containing protein</fullName>
    </submittedName>
</protein>